<organism evidence="4 5">
    <name type="scientific">Trichoderma gamsii</name>
    <dbReference type="NCBI Taxonomy" id="398673"/>
    <lineage>
        <taxon>Eukaryota</taxon>
        <taxon>Fungi</taxon>
        <taxon>Dikarya</taxon>
        <taxon>Ascomycota</taxon>
        <taxon>Pezizomycotina</taxon>
        <taxon>Sordariomycetes</taxon>
        <taxon>Hypocreomycetidae</taxon>
        <taxon>Hypocreales</taxon>
        <taxon>Hypocreaceae</taxon>
        <taxon>Trichoderma</taxon>
    </lineage>
</organism>
<dbReference type="InterPro" id="IPR021109">
    <property type="entry name" value="Peptidase_aspartic_dom_sf"/>
</dbReference>
<dbReference type="InterPro" id="IPR033121">
    <property type="entry name" value="PEPTIDASE_A1"/>
</dbReference>
<feature type="signal peptide" evidence="2">
    <location>
        <begin position="1"/>
        <end position="18"/>
    </location>
</feature>
<feature type="chain" id="PRO_5014337633" description="Peptidase A1 domain-containing protein" evidence="2">
    <location>
        <begin position="19"/>
        <end position="574"/>
    </location>
</feature>
<accession>A0A2K0SWL2</accession>
<feature type="domain" description="Peptidase A1" evidence="3">
    <location>
        <begin position="68"/>
        <end position="376"/>
    </location>
</feature>
<dbReference type="SUPFAM" id="SSF50630">
    <property type="entry name" value="Acid proteases"/>
    <property type="match status" value="1"/>
</dbReference>
<reference evidence="4 5" key="1">
    <citation type="submission" date="2017-02" db="EMBL/GenBank/DDBJ databases">
        <title>Genomes of Trichoderma spp. with biocontrol activity.</title>
        <authorList>
            <person name="Gardiner D."/>
            <person name="Kazan K."/>
            <person name="Vos C."/>
            <person name="Harvey P."/>
        </authorList>
    </citation>
    <scope>NUCLEOTIDE SEQUENCE [LARGE SCALE GENOMIC DNA]</scope>
    <source>
        <strain evidence="4 5">A5MH</strain>
    </source>
</reference>
<evidence type="ECO:0000256" key="1">
    <source>
        <dbReference type="ARBA" id="ARBA00007447"/>
    </source>
</evidence>
<dbReference type="PRINTS" id="PR00792">
    <property type="entry name" value="PEPSIN"/>
</dbReference>
<comment type="similarity">
    <text evidence="1">Belongs to the peptidase A1 family.</text>
</comment>
<keyword evidence="2" id="KW-0732">Signal</keyword>
<sequence>MLYSSLVCLAGLAATAAARPGQDGAAVAAATKSEGRFKLPFIKRATTTTDSKIASRAKTGDVPFNSIWSMPMQVGTPPQTLELLPDTGSGDFTVESDLLAASLRGTGPIYSPGSSSTARQLPGYTYSECYGSGYCDSGIVYTDVCTLGDITVTDVPIQVVNSASAKGGGQTGNVGLSFGTPQAANPRGPSGFLWSIRSALDSGVFTVAYDDSTNSGEFEFGYVDPSKFTGAMAYAPLDVSSSSGGEWITEFSGFIVNGTFIIYSWPVILDTGTGGSGVPRTLADYYFSQVPGSTWNSAWNQYQYPCSESLPDLTIGIGAVTKFTLPGSGLAAFSLDGTNCLSKLGVSNSSPYFFAQNLMEELFIVFDFDNAQIGFGEKPKSGSSPGTGITSGASAPSNAGSSYVCSGSGFKGTCQNIAWPNFACKNLAGSNVNYNVEAFGPDEGSCTLYSDSICETPISSLQGVKNPGNSNINSNVGSFVCTNPAISASGSGTIYLCSAQNWGGTCNNYNWSSYGCQTLDEAHMKTVGSAGPNVGSCMFYVDAHCGYPASSTPLQNPGTGTLSYGNRVGSFMCI</sequence>
<dbReference type="EMBL" id="MTYH01000140">
    <property type="protein sequence ID" value="PNP37662.1"/>
    <property type="molecule type" value="Genomic_DNA"/>
</dbReference>
<dbReference type="GO" id="GO:0004190">
    <property type="term" value="F:aspartic-type endopeptidase activity"/>
    <property type="evidence" value="ECO:0007669"/>
    <property type="project" value="InterPro"/>
</dbReference>
<evidence type="ECO:0000259" key="3">
    <source>
        <dbReference type="PROSITE" id="PS51767"/>
    </source>
</evidence>
<dbReference type="Gene3D" id="2.40.70.10">
    <property type="entry name" value="Acid Proteases"/>
    <property type="match status" value="2"/>
</dbReference>
<comment type="caution">
    <text evidence="4">The sequence shown here is derived from an EMBL/GenBank/DDBJ whole genome shotgun (WGS) entry which is preliminary data.</text>
</comment>
<dbReference type="OrthoDB" id="771136at2759"/>
<evidence type="ECO:0000313" key="4">
    <source>
        <dbReference type="EMBL" id="PNP37662.1"/>
    </source>
</evidence>
<gene>
    <name evidence="4" type="ORF">TGAMA5MH_10430</name>
</gene>
<protein>
    <recommendedName>
        <fullName evidence="3">Peptidase A1 domain-containing protein</fullName>
    </recommendedName>
</protein>
<name>A0A2K0SWL2_9HYPO</name>
<dbReference type="Proteomes" id="UP000236546">
    <property type="component" value="Unassembled WGS sequence"/>
</dbReference>
<dbReference type="Pfam" id="PF00026">
    <property type="entry name" value="Asp"/>
    <property type="match status" value="1"/>
</dbReference>
<evidence type="ECO:0000313" key="5">
    <source>
        <dbReference type="Proteomes" id="UP000236546"/>
    </source>
</evidence>
<dbReference type="InterPro" id="IPR001461">
    <property type="entry name" value="Aspartic_peptidase_A1"/>
</dbReference>
<dbReference type="PROSITE" id="PS51767">
    <property type="entry name" value="PEPTIDASE_A1"/>
    <property type="match status" value="1"/>
</dbReference>
<dbReference type="GO" id="GO:0006508">
    <property type="term" value="P:proteolysis"/>
    <property type="evidence" value="ECO:0007669"/>
    <property type="project" value="InterPro"/>
</dbReference>
<dbReference type="PANTHER" id="PTHR47966:SF1">
    <property type="entry name" value="ASPARTYL PROTEINASE"/>
    <property type="match status" value="1"/>
</dbReference>
<evidence type="ECO:0000256" key="2">
    <source>
        <dbReference type="SAM" id="SignalP"/>
    </source>
</evidence>
<proteinExistence type="inferred from homology"/>
<dbReference type="PANTHER" id="PTHR47966">
    <property type="entry name" value="BETA-SITE APP-CLEAVING ENZYME, ISOFORM A-RELATED"/>
    <property type="match status" value="1"/>
</dbReference>
<dbReference type="AlphaFoldDB" id="A0A2K0SWL2"/>